<dbReference type="AlphaFoldDB" id="A0A024GTV3"/>
<dbReference type="EMBL" id="CAIX01000468">
    <property type="protein sequence ID" value="CCI50376.1"/>
    <property type="molecule type" value="Genomic_DNA"/>
</dbReference>
<name>A0A024GTV3_9STRA</name>
<evidence type="ECO:0000313" key="2">
    <source>
        <dbReference type="Proteomes" id="UP000053237"/>
    </source>
</evidence>
<keyword evidence="2" id="KW-1185">Reference proteome</keyword>
<dbReference type="Proteomes" id="UP000053237">
    <property type="component" value="Unassembled WGS sequence"/>
</dbReference>
<accession>A0A024GTV3</accession>
<proteinExistence type="predicted"/>
<organism evidence="1 2">
    <name type="scientific">Albugo candida</name>
    <dbReference type="NCBI Taxonomy" id="65357"/>
    <lineage>
        <taxon>Eukaryota</taxon>
        <taxon>Sar</taxon>
        <taxon>Stramenopiles</taxon>
        <taxon>Oomycota</taxon>
        <taxon>Peronosporomycetes</taxon>
        <taxon>Albuginales</taxon>
        <taxon>Albuginaceae</taxon>
        <taxon>Albugo</taxon>
    </lineage>
</organism>
<gene>
    <name evidence="1" type="ORF">BN9_120650</name>
</gene>
<comment type="caution">
    <text evidence="1">The sequence shown here is derived from an EMBL/GenBank/DDBJ whole genome shotgun (WGS) entry which is preliminary data.</text>
</comment>
<dbReference type="InParanoid" id="A0A024GTV3"/>
<protein>
    <submittedName>
        <fullName evidence="1">Uncharacterized protein</fullName>
    </submittedName>
</protein>
<evidence type="ECO:0000313" key="1">
    <source>
        <dbReference type="EMBL" id="CCI50376.1"/>
    </source>
</evidence>
<reference evidence="1 2" key="1">
    <citation type="submission" date="2012-05" db="EMBL/GenBank/DDBJ databases">
        <title>Recombination and specialization in a pathogen metapopulation.</title>
        <authorList>
            <person name="Gardiner A."/>
            <person name="Kemen E."/>
            <person name="Schultz-Larsen T."/>
            <person name="MacLean D."/>
            <person name="Van Oosterhout C."/>
            <person name="Jones J.D.G."/>
        </authorList>
    </citation>
    <scope>NUCLEOTIDE SEQUENCE [LARGE SCALE GENOMIC DNA]</scope>
    <source>
        <strain evidence="1 2">Ac Nc2</strain>
    </source>
</reference>
<sequence length="159" mass="18452">MGNFEHLQTSCGCHFVIPFLHTEIAESCRVSMYNLSRDVKPHVLDSSNSTNQRGKSLGDYTQRDRLAYIKMCMWMLITLDYQNCIQMNTLESKIAISTSSVLSFCVIRHYIQHGQTFNTQLEKYRISDKSTRIPLEIYTMRTSRKKICMSSLLSCIEFV</sequence>